<keyword evidence="4 8" id="KW-0812">Transmembrane</keyword>
<keyword evidence="6 8" id="KW-0472">Membrane</keyword>
<dbReference type="GO" id="GO:0043093">
    <property type="term" value="P:FtsZ-dependent cytokinesis"/>
    <property type="evidence" value="ECO:0007669"/>
    <property type="project" value="UniProtKB-UniRule"/>
</dbReference>
<dbReference type="RefSeq" id="WP_008294508.1">
    <property type="nucleotide sequence ID" value="NZ_CM002299.1"/>
</dbReference>
<dbReference type="Proteomes" id="UP000019205">
    <property type="component" value="Chromosome"/>
</dbReference>
<evidence type="ECO:0000256" key="2">
    <source>
        <dbReference type="ARBA" id="ARBA00022475"/>
    </source>
</evidence>
<comment type="function">
    <text evidence="8">Essential cell division protein. May link together the upstream cell division proteins, which are predominantly cytoplasmic, with the downstream cell division proteins, which are predominantly periplasmic.</text>
</comment>
<evidence type="ECO:0000313" key="11">
    <source>
        <dbReference type="Proteomes" id="UP000019205"/>
    </source>
</evidence>
<reference evidence="10 11" key="1">
    <citation type="journal article" date="2007" name="Proc. Natl. Acad. Sci. U.S.A.">
        <title>Characterization of a marine gammaproteobacterium capable of aerobic anoxygenic photosynthesis.</title>
        <authorList>
            <person name="Fuchs B.M."/>
            <person name="Spring S."/>
            <person name="Teeling H."/>
            <person name="Quast C."/>
            <person name="Wulf J."/>
            <person name="Schattenhofer M."/>
            <person name="Yan S."/>
            <person name="Ferriera S."/>
            <person name="Johnson J."/>
            <person name="Glockner F.O."/>
            <person name="Amann R."/>
        </authorList>
    </citation>
    <scope>NUCLEOTIDE SEQUENCE [LARGE SCALE GENOMIC DNA]</scope>
    <source>
        <strain evidence="10">KT71</strain>
    </source>
</reference>
<dbReference type="STRING" id="314285.KT71_10362"/>
<dbReference type="PANTHER" id="PTHR37479:SF1">
    <property type="entry name" value="CELL DIVISION PROTEIN FTSL"/>
    <property type="match status" value="1"/>
</dbReference>
<keyword evidence="11" id="KW-1185">Reference proteome</keyword>
<proteinExistence type="inferred from homology"/>
<keyword evidence="7 8" id="KW-0131">Cell cycle</keyword>
<evidence type="ECO:0000256" key="3">
    <source>
        <dbReference type="ARBA" id="ARBA00022618"/>
    </source>
</evidence>
<evidence type="ECO:0000256" key="7">
    <source>
        <dbReference type="ARBA" id="ARBA00023306"/>
    </source>
</evidence>
<sequence length="92" mass="10376">MSAAVLKPWWALVLLMLVLGSAFFIIASTHASRGFYAQLQDLEARRWYLEEEYSRLLLEQSTLASHYRIESEAGETLGLVAPGHEQTRLVAP</sequence>
<dbReference type="AlphaFoldDB" id="A4A5F3"/>
<dbReference type="Pfam" id="PF04999">
    <property type="entry name" value="FtsL"/>
    <property type="match status" value="1"/>
</dbReference>
<evidence type="ECO:0000256" key="8">
    <source>
        <dbReference type="HAMAP-Rule" id="MF_00910"/>
    </source>
</evidence>
<evidence type="ECO:0000256" key="9">
    <source>
        <dbReference type="NCBIfam" id="TIGR02209"/>
    </source>
</evidence>
<dbReference type="PANTHER" id="PTHR37479">
    <property type="entry name" value="CELL DIVISION PROTEIN FTSL"/>
    <property type="match status" value="1"/>
</dbReference>
<keyword evidence="2 8" id="KW-1003">Cell membrane</keyword>
<evidence type="ECO:0000313" key="10">
    <source>
        <dbReference type="EMBL" id="EAQ99024.1"/>
    </source>
</evidence>
<evidence type="ECO:0000256" key="1">
    <source>
        <dbReference type="ARBA" id="ARBA00004401"/>
    </source>
</evidence>
<dbReference type="HOGENOM" id="CLU_156524_1_1_6"/>
<reference evidence="10 11" key="2">
    <citation type="journal article" date="2009" name="PLoS ONE">
        <title>The photosynthetic apparatus and its regulation in the aerobic gammaproteobacterium Congregibacter litoralis gen. nov., sp. nov.</title>
        <authorList>
            <person name="Spring S."/>
            <person name="Lunsdorf H."/>
            <person name="Fuchs B.M."/>
            <person name="Tindall B.J."/>
        </authorList>
    </citation>
    <scope>NUCLEOTIDE SEQUENCE [LARGE SCALE GENOMIC DNA]</scope>
    <source>
        <strain evidence="10">KT71</strain>
    </source>
</reference>
<dbReference type="EMBL" id="AAOA02000003">
    <property type="protein sequence ID" value="EAQ99024.1"/>
    <property type="molecule type" value="Genomic_DNA"/>
</dbReference>
<protein>
    <recommendedName>
        <fullName evidence="8 9">Cell division protein FtsL</fullName>
    </recommendedName>
</protein>
<name>A4A5F3_9GAMM</name>
<keyword evidence="3 8" id="KW-0132">Cell division</keyword>
<dbReference type="HAMAP" id="MF_00910">
    <property type="entry name" value="FtsL"/>
    <property type="match status" value="1"/>
</dbReference>
<comment type="subcellular location">
    <subcellularLocation>
        <location evidence="8">Cell inner membrane</location>
        <topology evidence="8">Single-pass type II membrane protein</topology>
    </subcellularLocation>
    <subcellularLocation>
        <location evidence="1">Cell membrane</location>
        <topology evidence="1">Single-pass type II membrane protein</topology>
    </subcellularLocation>
    <text evidence="8">Localizes to the division septum where it forms a ring structure.</text>
</comment>
<dbReference type="eggNOG" id="COG3116">
    <property type="taxonomic scope" value="Bacteria"/>
</dbReference>
<dbReference type="NCBIfam" id="TIGR02209">
    <property type="entry name" value="ftsL_broad"/>
    <property type="match status" value="1"/>
</dbReference>
<gene>
    <name evidence="8" type="primary">ftsL</name>
    <name evidence="10" type="ORF">KT71_10362</name>
</gene>
<dbReference type="GO" id="GO:0005886">
    <property type="term" value="C:plasma membrane"/>
    <property type="evidence" value="ECO:0007669"/>
    <property type="project" value="UniProtKB-SubCell"/>
</dbReference>
<comment type="similarity">
    <text evidence="8">Belongs to the FtsL family.</text>
</comment>
<evidence type="ECO:0000256" key="6">
    <source>
        <dbReference type="ARBA" id="ARBA00023136"/>
    </source>
</evidence>
<comment type="subunit">
    <text evidence="8">Part of a complex composed of FtsB, FtsL and FtsQ.</text>
</comment>
<comment type="caution">
    <text evidence="10">The sequence shown here is derived from an EMBL/GenBank/DDBJ whole genome shotgun (WGS) entry which is preliminary data.</text>
</comment>
<evidence type="ECO:0000256" key="4">
    <source>
        <dbReference type="ARBA" id="ARBA00022692"/>
    </source>
</evidence>
<accession>A4A5F3</accession>
<dbReference type="GO" id="GO:0032153">
    <property type="term" value="C:cell division site"/>
    <property type="evidence" value="ECO:0007669"/>
    <property type="project" value="UniProtKB-UniRule"/>
</dbReference>
<dbReference type="InterPro" id="IPR011922">
    <property type="entry name" value="Cell_div_FtsL"/>
</dbReference>
<keyword evidence="8" id="KW-0997">Cell inner membrane</keyword>
<evidence type="ECO:0000256" key="5">
    <source>
        <dbReference type="ARBA" id="ARBA00022989"/>
    </source>
</evidence>
<organism evidence="10 11">
    <name type="scientific">Congregibacter litoralis KT71</name>
    <dbReference type="NCBI Taxonomy" id="314285"/>
    <lineage>
        <taxon>Bacteria</taxon>
        <taxon>Pseudomonadati</taxon>
        <taxon>Pseudomonadota</taxon>
        <taxon>Gammaproteobacteria</taxon>
        <taxon>Cellvibrionales</taxon>
        <taxon>Halieaceae</taxon>
        <taxon>Congregibacter</taxon>
    </lineage>
</organism>
<keyword evidence="5 8" id="KW-1133">Transmembrane helix</keyword>